<comment type="caution">
    <text evidence="2">The sequence shown here is derived from an EMBL/GenBank/DDBJ whole genome shotgun (WGS) entry which is preliminary data.</text>
</comment>
<protein>
    <submittedName>
        <fullName evidence="2">PilW family protein</fullName>
    </submittedName>
</protein>
<reference evidence="2" key="1">
    <citation type="submission" date="2022-11" db="EMBL/GenBank/DDBJ databases">
        <title>Parathalassolutuus dongxingensis gen. nov., sp. nov., a novel member of family Oceanospirillaceae isolated from a coastal shrimp pond in Guangxi, China.</title>
        <authorList>
            <person name="Chen H."/>
        </authorList>
    </citation>
    <scope>NUCLEOTIDE SEQUENCE</scope>
    <source>
        <strain evidence="2">G-43</strain>
    </source>
</reference>
<dbReference type="AlphaFoldDB" id="A0A9X3ISD5"/>
<organism evidence="2 3">
    <name type="scientific">Parathalassolituus penaei</name>
    <dbReference type="NCBI Taxonomy" id="2997323"/>
    <lineage>
        <taxon>Bacteria</taxon>
        <taxon>Pseudomonadati</taxon>
        <taxon>Pseudomonadota</taxon>
        <taxon>Gammaproteobacteria</taxon>
        <taxon>Oceanospirillales</taxon>
        <taxon>Oceanospirillaceae</taxon>
        <taxon>Parathalassolituus</taxon>
    </lineage>
</organism>
<dbReference type="RefSeq" id="WP_283172996.1">
    <property type="nucleotide sequence ID" value="NZ_JAPNOA010000019.1"/>
</dbReference>
<name>A0A9X3ISD5_9GAMM</name>
<sequence length="331" mass="36033">MRKRCYIKGFSLVELMITMLLGVIVVGGLVQMLQGSKRSWRLDDAMARVQEDARLINYTLAVEVREAGFGCLDNVTNIVSTLNDSSDVDFNFDNVIQGYDSSTGYPDSIADDVVSGTDVLVVNGTYGSEVSLESEMPDTSAVLKTTVMDPAPITTDDIVLLTDCNSAAIFQVTNYTDANGNIVHNTGSGTPGNSSKSFGHKYVAGSQVIKVHSATFYIGTSDDGEPSLFRRVNDSGTAEETLIAEGVEDMQLEFGENTNGVSGADGYYSASEVSDWDNVVSVRFNLLLRSLEDNVLDDDQTYEFNDIEQTRSDGYLRRPVSFVVTIRGQTE</sequence>
<proteinExistence type="predicted"/>
<dbReference type="Pfam" id="PF07963">
    <property type="entry name" value="N_methyl"/>
    <property type="match status" value="1"/>
</dbReference>
<dbReference type="GO" id="GO:0043683">
    <property type="term" value="P:type IV pilus assembly"/>
    <property type="evidence" value="ECO:0007669"/>
    <property type="project" value="InterPro"/>
</dbReference>
<evidence type="ECO:0000313" key="2">
    <source>
        <dbReference type="EMBL" id="MCY0964779.1"/>
    </source>
</evidence>
<dbReference type="EMBL" id="JAPNOA010000019">
    <property type="protein sequence ID" value="MCY0964779.1"/>
    <property type="molecule type" value="Genomic_DNA"/>
</dbReference>
<dbReference type="Proteomes" id="UP001150830">
    <property type="component" value="Unassembled WGS sequence"/>
</dbReference>
<dbReference type="Pfam" id="PF16074">
    <property type="entry name" value="PilW"/>
    <property type="match status" value="1"/>
</dbReference>
<keyword evidence="1" id="KW-0472">Membrane</keyword>
<evidence type="ECO:0000313" key="3">
    <source>
        <dbReference type="Proteomes" id="UP001150830"/>
    </source>
</evidence>
<gene>
    <name evidence="2" type="ORF">OUO13_06240</name>
</gene>
<dbReference type="PROSITE" id="PS00409">
    <property type="entry name" value="PROKAR_NTER_METHYL"/>
    <property type="match status" value="1"/>
</dbReference>
<accession>A0A9X3ISD5</accession>
<evidence type="ECO:0000256" key="1">
    <source>
        <dbReference type="SAM" id="Phobius"/>
    </source>
</evidence>
<feature type="transmembrane region" description="Helical" evidence="1">
    <location>
        <begin position="12"/>
        <end position="33"/>
    </location>
</feature>
<dbReference type="InterPro" id="IPR012902">
    <property type="entry name" value="N_methyl_site"/>
</dbReference>
<dbReference type="InterPro" id="IPR032092">
    <property type="entry name" value="PilW"/>
</dbReference>
<keyword evidence="1" id="KW-1133">Transmembrane helix</keyword>
<keyword evidence="3" id="KW-1185">Reference proteome</keyword>
<keyword evidence="1" id="KW-0812">Transmembrane</keyword>